<keyword evidence="4 7" id="KW-0663">Pyridoxal phosphate</keyword>
<comment type="cofactor">
    <cofactor evidence="1 7 9">
        <name>pyridoxal 5'-phosphate</name>
        <dbReference type="ChEBI" id="CHEBI:597326"/>
    </cofactor>
</comment>
<protein>
    <recommendedName>
        <fullName evidence="7">2-aminoethylphosphonate--pyruvate transaminase</fullName>
        <ecNumber evidence="7">2.6.1.37</ecNumber>
    </recommendedName>
    <alternativeName>
        <fullName evidence="7">2-aminoethylphosphonate aminotransferase</fullName>
    </alternativeName>
    <alternativeName>
        <fullName evidence="7">AEP transaminase</fullName>
        <shortName evidence="7">AEPT</shortName>
    </alternativeName>
</protein>
<dbReference type="SUPFAM" id="SSF53383">
    <property type="entry name" value="PLP-dependent transferases"/>
    <property type="match status" value="1"/>
</dbReference>
<evidence type="ECO:0000256" key="9">
    <source>
        <dbReference type="PIRSR" id="PIRSR000524-50"/>
    </source>
</evidence>
<dbReference type="Pfam" id="PF00266">
    <property type="entry name" value="Aminotran_5"/>
    <property type="match status" value="1"/>
</dbReference>
<comment type="catalytic activity">
    <reaction evidence="6 7">
        <text>(2-aminoethyl)phosphonate + pyruvate = phosphonoacetaldehyde + L-alanine</text>
        <dbReference type="Rhea" id="RHEA:17021"/>
        <dbReference type="ChEBI" id="CHEBI:15361"/>
        <dbReference type="ChEBI" id="CHEBI:57418"/>
        <dbReference type="ChEBI" id="CHEBI:57972"/>
        <dbReference type="ChEBI" id="CHEBI:58383"/>
        <dbReference type="EC" id="2.6.1.37"/>
    </reaction>
</comment>
<dbReference type="InterPro" id="IPR012703">
    <property type="entry name" value="NH2EtPonate_pyrv_transaminase"/>
</dbReference>
<dbReference type="InterPro" id="IPR015424">
    <property type="entry name" value="PyrdxlP-dep_Trfase"/>
</dbReference>
<dbReference type="RefSeq" id="WP_119768006.1">
    <property type="nucleotide sequence ID" value="NZ_QYUO01000001.1"/>
</dbReference>
<accession>A0A3A3FRD9</accession>
<evidence type="ECO:0000256" key="3">
    <source>
        <dbReference type="ARBA" id="ARBA00022679"/>
    </source>
</evidence>
<name>A0A3A3FRD9_9BURK</name>
<dbReference type="InterPro" id="IPR015422">
    <property type="entry name" value="PyrdxlP-dep_Trfase_small"/>
</dbReference>
<gene>
    <name evidence="7" type="primary">phnW</name>
    <name evidence="11" type="ORF">D3871_05680</name>
</gene>
<comment type="caution">
    <text evidence="11">The sequence shown here is derived from an EMBL/GenBank/DDBJ whole genome shotgun (WGS) entry which is preliminary data.</text>
</comment>
<keyword evidence="2 7" id="KW-0032">Aminotransferase</keyword>
<keyword evidence="5 7" id="KW-0670">Pyruvate</keyword>
<organism evidence="11 12">
    <name type="scientific">Noviherbaspirillum saxi</name>
    <dbReference type="NCBI Taxonomy" id="2320863"/>
    <lineage>
        <taxon>Bacteria</taxon>
        <taxon>Pseudomonadati</taxon>
        <taxon>Pseudomonadota</taxon>
        <taxon>Betaproteobacteria</taxon>
        <taxon>Burkholderiales</taxon>
        <taxon>Oxalobacteraceae</taxon>
        <taxon>Noviherbaspirillum</taxon>
    </lineage>
</organism>
<dbReference type="PANTHER" id="PTHR42778:SF1">
    <property type="entry name" value="2-AMINOETHYLPHOSPHONATE--PYRUVATE TRANSAMINASE"/>
    <property type="match status" value="1"/>
</dbReference>
<evidence type="ECO:0000256" key="5">
    <source>
        <dbReference type="ARBA" id="ARBA00023317"/>
    </source>
</evidence>
<reference evidence="12" key="1">
    <citation type="submission" date="2018-09" db="EMBL/GenBank/DDBJ databases">
        <authorList>
            <person name="Zhu H."/>
        </authorList>
    </citation>
    <scope>NUCLEOTIDE SEQUENCE [LARGE SCALE GENOMIC DNA]</scope>
    <source>
        <strain evidence="12">K1R23-30</strain>
    </source>
</reference>
<evidence type="ECO:0000313" key="11">
    <source>
        <dbReference type="EMBL" id="RJF98060.1"/>
    </source>
</evidence>
<dbReference type="PANTHER" id="PTHR42778">
    <property type="entry name" value="2-AMINOETHYLPHOSPHONATE--PYRUVATE TRANSAMINASE"/>
    <property type="match status" value="1"/>
</dbReference>
<comment type="function">
    <text evidence="7">Involved in phosphonate degradation.</text>
</comment>
<evidence type="ECO:0000256" key="8">
    <source>
        <dbReference type="PIRSR" id="PIRSR000524-1"/>
    </source>
</evidence>
<sequence length="374" mass="41031">MSLVSRDPVLLTPGPLTTSLQTKNAMLRDWGSWDAAFNAVTAKIRKQLLDIVNGHETHVCVPMQGSGTFSVEAAFNTLVPRDGHVLVLINGAYGKRMAKLVSMMGRKVTIFETPEHVPTTSQDVERLLSSDTTITHVGLIHCETSTGILNPLQEIADVVKLHGKSLIIDAMSSFGALEIDAKKVAFDAVIAASGKCIEGPPGMGFVLARKSVLERCEGNSLSLSLDLYDQWTYMEKTTQWRFTPPTHIVLAFQEALNQFFAEGGQRARLARYTKNYETLMAGMNELGLKQFLDPGIQAPIIVTIHAPDSERYSFKDFYNRVRDKGFILYPGKLTQAETFRVGCIGAIGVAEIRQAINAMRDALTEIGINEAIAA</sequence>
<evidence type="ECO:0000256" key="1">
    <source>
        <dbReference type="ARBA" id="ARBA00001933"/>
    </source>
</evidence>
<evidence type="ECO:0000256" key="6">
    <source>
        <dbReference type="ARBA" id="ARBA00049460"/>
    </source>
</evidence>
<dbReference type="AlphaFoldDB" id="A0A3A3FRD9"/>
<dbReference type="GO" id="GO:0019700">
    <property type="term" value="P:organic phosphonate catabolic process"/>
    <property type="evidence" value="ECO:0007669"/>
    <property type="project" value="UniProtKB-UniRule"/>
</dbReference>
<evidence type="ECO:0000256" key="7">
    <source>
        <dbReference type="HAMAP-Rule" id="MF_01376"/>
    </source>
</evidence>
<evidence type="ECO:0000256" key="2">
    <source>
        <dbReference type="ARBA" id="ARBA00022576"/>
    </source>
</evidence>
<dbReference type="InterPro" id="IPR024169">
    <property type="entry name" value="SP_NH2Trfase/AEP_transaminase"/>
</dbReference>
<dbReference type="EMBL" id="QYUO01000001">
    <property type="protein sequence ID" value="RJF98060.1"/>
    <property type="molecule type" value="Genomic_DNA"/>
</dbReference>
<dbReference type="GO" id="GO:0047304">
    <property type="term" value="F:2-aminoethylphosphonate-pyruvate transaminase activity"/>
    <property type="evidence" value="ECO:0007669"/>
    <property type="project" value="UniProtKB-UniRule"/>
</dbReference>
<dbReference type="NCBIfam" id="NF010006">
    <property type="entry name" value="PRK13479.1"/>
    <property type="match status" value="1"/>
</dbReference>
<dbReference type="Proteomes" id="UP000265955">
    <property type="component" value="Unassembled WGS sequence"/>
</dbReference>
<dbReference type="PIRSF" id="PIRSF000524">
    <property type="entry name" value="SPT"/>
    <property type="match status" value="1"/>
</dbReference>
<evidence type="ECO:0000313" key="12">
    <source>
        <dbReference type="Proteomes" id="UP000265955"/>
    </source>
</evidence>
<keyword evidence="3 7" id="KW-0808">Transferase</keyword>
<dbReference type="InterPro" id="IPR000192">
    <property type="entry name" value="Aminotrans_V_dom"/>
</dbReference>
<feature type="domain" description="Aminotransferase class V" evidence="10">
    <location>
        <begin position="28"/>
        <end position="305"/>
    </location>
</feature>
<dbReference type="OrthoDB" id="9766472at2"/>
<dbReference type="HAMAP" id="MF_01376">
    <property type="entry name" value="PhnW_aminotrans_5"/>
    <property type="match status" value="1"/>
</dbReference>
<dbReference type="InterPro" id="IPR015421">
    <property type="entry name" value="PyrdxlP-dep_Trfase_major"/>
</dbReference>
<dbReference type="Gene3D" id="3.40.640.10">
    <property type="entry name" value="Type I PLP-dependent aspartate aminotransferase-like (Major domain)"/>
    <property type="match status" value="1"/>
</dbReference>
<comment type="subunit">
    <text evidence="7">Homodimer.</text>
</comment>
<dbReference type="NCBIfam" id="TIGR02326">
    <property type="entry name" value="transamin_PhnW"/>
    <property type="match status" value="1"/>
</dbReference>
<evidence type="ECO:0000256" key="4">
    <source>
        <dbReference type="ARBA" id="ARBA00022898"/>
    </source>
</evidence>
<dbReference type="Gene3D" id="3.90.1150.10">
    <property type="entry name" value="Aspartate Aminotransferase, domain 1"/>
    <property type="match status" value="1"/>
</dbReference>
<dbReference type="EC" id="2.6.1.37" evidence="7"/>
<dbReference type="NCBIfam" id="TIGR03301">
    <property type="entry name" value="PhnW-AepZ"/>
    <property type="match status" value="1"/>
</dbReference>
<keyword evidence="12" id="KW-1185">Reference proteome</keyword>
<proteinExistence type="inferred from homology"/>
<comment type="similarity">
    <text evidence="7">Belongs to the class-V pyridoxal-phosphate-dependent aminotransferase family. PhnW subfamily.</text>
</comment>
<evidence type="ECO:0000259" key="10">
    <source>
        <dbReference type="Pfam" id="PF00266"/>
    </source>
</evidence>
<feature type="modified residue" description="N6-(pyridoxal phosphate)lysine" evidence="7 9">
    <location>
        <position position="195"/>
    </location>
</feature>
<feature type="binding site" evidence="8">
    <location>
        <position position="340"/>
    </location>
    <ligand>
        <name>substrate</name>
    </ligand>
</feature>